<dbReference type="Proteomes" id="UP000886758">
    <property type="component" value="Unassembled WGS sequence"/>
</dbReference>
<name>A0A9D1KJC4_9MOLU</name>
<evidence type="ECO:0000313" key="1">
    <source>
        <dbReference type="EMBL" id="HIT50476.1"/>
    </source>
</evidence>
<sequence length="196" mass="22708">MKLFKSKYDKLTREEVVDAICQLEKELQGIESQLSEQQKRVDDLMVKGQKEKNKDMKLFYAKRINSIKVESKQSIQRTMYLMYNIQLLNKLKTAIDDNQFFKKTGKVSLGSLLKDQNGLAKFLNQALNTRIEAEDVLTSADETFRSVEETYEQNDSIYGINENDDALLAMFETEETLQAEEEMYLETPNTAKSTDE</sequence>
<reference evidence="1" key="1">
    <citation type="submission" date="2020-10" db="EMBL/GenBank/DDBJ databases">
        <authorList>
            <person name="Gilroy R."/>
        </authorList>
    </citation>
    <scope>NUCLEOTIDE SEQUENCE</scope>
    <source>
        <strain evidence="1">ChiW17-6978</strain>
    </source>
</reference>
<dbReference type="EMBL" id="DVLF01000174">
    <property type="protein sequence ID" value="HIT50476.1"/>
    <property type="molecule type" value="Genomic_DNA"/>
</dbReference>
<protein>
    <submittedName>
        <fullName evidence="1">Uncharacterized protein</fullName>
    </submittedName>
</protein>
<organism evidence="1 2">
    <name type="scientific">Candidatus Pelethenecus faecipullorum</name>
    <dbReference type="NCBI Taxonomy" id="2840900"/>
    <lineage>
        <taxon>Bacteria</taxon>
        <taxon>Bacillati</taxon>
        <taxon>Mycoplasmatota</taxon>
        <taxon>Mollicutes</taxon>
        <taxon>Candidatus Pelethenecus</taxon>
    </lineage>
</organism>
<comment type="caution">
    <text evidence="1">The sequence shown here is derived from an EMBL/GenBank/DDBJ whole genome shotgun (WGS) entry which is preliminary data.</text>
</comment>
<dbReference type="AlphaFoldDB" id="A0A9D1KJC4"/>
<reference evidence="1" key="2">
    <citation type="journal article" date="2021" name="PeerJ">
        <title>Extensive microbial diversity within the chicken gut microbiome revealed by metagenomics and culture.</title>
        <authorList>
            <person name="Gilroy R."/>
            <person name="Ravi A."/>
            <person name="Getino M."/>
            <person name="Pursley I."/>
            <person name="Horton D.L."/>
            <person name="Alikhan N.F."/>
            <person name="Baker D."/>
            <person name="Gharbi K."/>
            <person name="Hall N."/>
            <person name="Watson M."/>
            <person name="Adriaenssens E.M."/>
            <person name="Foster-Nyarko E."/>
            <person name="Jarju S."/>
            <person name="Secka A."/>
            <person name="Antonio M."/>
            <person name="Oren A."/>
            <person name="Chaudhuri R.R."/>
            <person name="La Ragione R."/>
            <person name="Hildebrand F."/>
            <person name="Pallen M.J."/>
        </authorList>
    </citation>
    <scope>NUCLEOTIDE SEQUENCE</scope>
    <source>
        <strain evidence="1">ChiW17-6978</strain>
    </source>
</reference>
<gene>
    <name evidence="1" type="ORF">IAD46_05555</name>
</gene>
<accession>A0A9D1KJC4</accession>
<proteinExistence type="predicted"/>
<evidence type="ECO:0000313" key="2">
    <source>
        <dbReference type="Proteomes" id="UP000886758"/>
    </source>
</evidence>